<gene>
    <name evidence="2" type="ORF">AHMF7616_00490</name>
</gene>
<dbReference type="RefSeq" id="WP_115371416.1">
    <property type="nucleotide sequence ID" value="NZ_QASA01000001.1"/>
</dbReference>
<keyword evidence="1" id="KW-0175">Coiled coil</keyword>
<comment type="caution">
    <text evidence="2">The sequence shown here is derived from an EMBL/GenBank/DDBJ whole genome shotgun (WGS) entry which is preliminary data.</text>
</comment>
<dbReference type="AlphaFoldDB" id="A0A369QAG7"/>
<proteinExistence type="predicted"/>
<dbReference type="OrthoDB" id="9768066at2"/>
<sequence>MSVTVFGIRHHGPGSARSLKLALEKLQPDMVLVEGPPDANEILKLAYQEAMKPPVALLAYLPDKPEEAVFYPFAAFSPEWQAIKYAQQNQVPVNFMDLPLAHRFALEASKPEHNSTLPKTQADEPGNYPLDYLGQAAGFDDGESWWEHMFEQRRESEEAFEAVLEAMQHLRKDLNRAESEETLLREAFMRKIIRDAEANGFQNIAVVCGAWHAPALVEMPSKKHDNDLLKGLPKVKVASTWIPWTFSRLTFYSGYGAGVTSPGWYQHLWDYPQDTGITWMTKVARVFRQKKMDTSVAHVIDAFRLAETLAGLRQLSRPGLTELNQATQSVICFGDAWMLDLLFQELIVGKKMGRIPEDVPQVPLQKDLERLQKKLRLMPKAFEQSLTLDLRQTTDLERSKMLHRLSILGIHWGKPQRASGKGTFKEQWSLNWEPELLIKIIEMGVWGNTLEIAATNFIVQKAREITNISEVAELLEKAIPADLEVAVAQLMQRIDALASVSGDITPLMQALIPLAYVSRYGNVRQTDLNLLINLVRSLTIRVSIGLPNACYGLDEDASGTLFEKISEVQSALSLFQDLEIANPWKQALQTLLNSHNVHGLIVGRACRLLADAQEIKEEELGVKFSLALSSAQEPGYAAAWLEGFLKNSGMILLLDEGLWTILNNWVSTLDEETFVQVLPLLRRNFASFTPAERRKIGEKAKNGGANRRTTSRATTLDFNYERAEQALPVVAQLFGLRN</sequence>
<evidence type="ECO:0000256" key="1">
    <source>
        <dbReference type="SAM" id="Coils"/>
    </source>
</evidence>
<evidence type="ECO:0000313" key="2">
    <source>
        <dbReference type="EMBL" id="RDC61901.1"/>
    </source>
</evidence>
<name>A0A369QAG7_9BACT</name>
<dbReference type="Proteomes" id="UP000253919">
    <property type="component" value="Unassembled WGS sequence"/>
</dbReference>
<dbReference type="PANTHER" id="PTHR30634:SF14">
    <property type="match status" value="1"/>
</dbReference>
<dbReference type="PANTHER" id="PTHR30634">
    <property type="entry name" value="OUTER MEMBRANE LOLAB LIPOPROTEIN INSERTION APPARATUS"/>
    <property type="match status" value="1"/>
</dbReference>
<dbReference type="InterPro" id="IPR043737">
    <property type="entry name" value="DUF5682"/>
</dbReference>
<evidence type="ECO:0000313" key="3">
    <source>
        <dbReference type="Proteomes" id="UP000253919"/>
    </source>
</evidence>
<reference evidence="2 3" key="1">
    <citation type="submission" date="2018-04" db="EMBL/GenBank/DDBJ databases">
        <title>Adhaeribacter sp. HMF7616 genome sequencing and assembly.</title>
        <authorList>
            <person name="Kang H."/>
            <person name="Kang J."/>
            <person name="Cha I."/>
            <person name="Kim H."/>
            <person name="Joh K."/>
        </authorList>
    </citation>
    <scope>NUCLEOTIDE SEQUENCE [LARGE SCALE GENOMIC DNA]</scope>
    <source>
        <strain evidence="2 3">HMF7616</strain>
    </source>
</reference>
<dbReference type="Pfam" id="PF18934">
    <property type="entry name" value="DUF5682"/>
    <property type="match status" value="1"/>
</dbReference>
<feature type="coiled-coil region" evidence="1">
    <location>
        <begin position="160"/>
        <end position="187"/>
    </location>
</feature>
<dbReference type="InterPro" id="IPR050458">
    <property type="entry name" value="LolB"/>
</dbReference>
<dbReference type="EMBL" id="QASA01000001">
    <property type="protein sequence ID" value="RDC61901.1"/>
    <property type="molecule type" value="Genomic_DNA"/>
</dbReference>
<accession>A0A369QAG7</accession>
<organism evidence="2 3">
    <name type="scientific">Adhaeribacter pallidiroseus</name>
    <dbReference type="NCBI Taxonomy" id="2072847"/>
    <lineage>
        <taxon>Bacteria</taxon>
        <taxon>Pseudomonadati</taxon>
        <taxon>Bacteroidota</taxon>
        <taxon>Cytophagia</taxon>
        <taxon>Cytophagales</taxon>
        <taxon>Hymenobacteraceae</taxon>
        <taxon>Adhaeribacter</taxon>
    </lineage>
</organism>
<keyword evidence="3" id="KW-1185">Reference proteome</keyword>
<protein>
    <submittedName>
        <fullName evidence="2">Uncharacterized protein</fullName>
    </submittedName>
</protein>